<dbReference type="GO" id="GO:0003883">
    <property type="term" value="F:CTP synthase activity"/>
    <property type="evidence" value="ECO:0007669"/>
    <property type="project" value="UniProtKB-EC"/>
</dbReference>
<evidence type="ECO:0000313" key="12">
    <source>
        <dbReference type="EMBL" id="PIS23458.1"/>
    </source>
</evidence>
<keyword evidence="8" id="KW-0665">Pyrimidine biosynthesis</keyword>
<dbReference type="InterPro" id="IPR033828">
    <property type="entry name" value="GATase1_CTP_Synthase"/>
</dbReference>
<proteinExistence type="inferred from homology"/>
<sequence length="564" mass="63061">MVNLGYKIIFVSGGVISGLGKGVTVASLGSLLKERGFKVTALKCDMYLNIDAGTMNPMEHGEVFVTKDGKETDQDLGHYERFLDEDLTQANYVTRGQMYRDILDKERQLAYDGKCVEDLFEIPREFQKKIDECAKSSKADIIIVELGGTVGEYQSAFIYEAVRKLRLKNPKDIIIVHVGYLPAPSFLGELKSKPLQASVIELYRLGLQPDFIVCRGERAVDEKRIGKISDATGVPPDCIIDNPDVSSIYTLPVLFKKQGFDDKVLEKLFLEPIKNPKETFWLDYSQKIDLSHKSPQVLKIGIVGKYQKTGDYILADSYVCVVEALRHAVFSLGVGLEIVWIDAESLEDLSLPRGRSPLGRNLSGMIVPQGWGSRGSVGKLAAIRFARENKIPYLGLCFGMQHAVIEFAKNVCGLKGATSVEVDPATPYPVIHIMPNQEELLKKHQYGGTIRLGQWPCKVVSGTLLDSIYKSLRSLKSLTAMEEIIQERHRHRYEFNNEYRKILEGAGLVISGTSPDGTIVEAIELSQKDHPFFLGVQFHPEYQSRPMRPHPIFLAFVKVAVSLF</sequence>
<evidence type="ECO:0000259" key="10">
    <source>
        <dbReference type="Pfam" id="PF00117"/>
    </source>
</evidence>
<dbReference type="PANTHER" id="PTHR11550:SF0">
    <property type="entry name" value="CTP SYNTHASE-RELATED"/>
    <property type="match status" value="1"/>
</dbReference>
<feature type="domain" description="Glutamine amidotransferase" evidence="10">
    <location>
        <begin position="314"/>
        <end position="558"/>
    </location>
</feature>
<dbReference type="SUPFAM" id="SSF52317">
    <property type="entry name" value="Class I glutamine amidotransferase-like"/>
    <property type="match status" value="1"/>
</dbReference>
<protein>
    <recommendedName>
        <fullName evidence="3">CTP synthase (glutamine hydrolyzing)</fullName>
        <ecNumber evidence="3">6.3.4.2</ecNumber>
    </recommendedName>
</protein>
<keyword evidence="4" id="KW-0436">Ligase</keyword>
<evidence type="ECO:0000256" key="4">
    <source>
        <dbReference type="ARBA" id="ARBA00022598"/>
    </source>
</evidence>
<evidence type="ECO:0000256" key="2">
    <source>
        <dbReference type="ARBA" id="ARBA00007533"/>
    </source>
</evidence>
<dbReference type="GO" id="GO:0042802">
    <property type="term" value="F:identical protein binding"/>
    <property type="evidence" value="ECO:0007669"/>
    <property type="project" value="TreeGrafter"/>
</dbReference>
<feature type="domain" description="CTP synthase N-terminal" evidence="11">
    <location>
        <begin position="7"/>
        <end position="269"/>
    </location>
</feature>
<evidence type="ECO:0000256" key="8">
    <source>
        <dbReference type="ARBA" id="ARBA00022975"/>
    </source>
</evidence>
<dbReference type="InterPro" id="IPR017926">
    <property type="entry name" value="GATASE"/>
</dbReference>
<dbReference type="EC" id="6.3.4.2" evidence="3"/>
<dbReference type="GO" id="GO:0044210">
    <property type="term" value="P:'de novo' CTP biosynthetic process"/>
    <property type="evidence" value="ECO:0007669"/>
    <property type="project" value="UniProtKB-UniPathway"/>
</dbReference>
<dbReference type="InterPro" id="IPR029062">
    <property type="entry name" value="Class_I_gatase-like"/>
</dbReference>
<dbReference type="EMBL" id="PEYT01000001">
    <property type="protein sequence ID" value="PIS23458.1"/>
    <property type="molecule type" value="Genomic_DNA"/>
</dbReference>
<dbReference type="NCBIfam" id="TIGR00337">
    <property type="entry name" value="PyrG"/>
    <property type="match status" value="1"/>
</dbReference>
<dbReference type="NCBIfam" id="NF003792">
    <property type="entry name" value="PRK05380.1"/>
    <property type="match status" value="1"/>
</dbReference>
<keyword evidence="7" id="KW-0315">Glutamine amidotransferase</keyword>
<name>A0A2H0XH44_UNCKA</name>
<comment type="similarity">
    <text evidence="2">Belongs to the CTP synthase family.</text>
</comment>
<evidence type="ECO:0000259" key="11">
    <source>
        <dbReference type="Pfam" id="PF06418"/>
    </source>
</evidence>
<comment type="pathway">
    <text evidence="1">Pyrimidine metabolism; CTP biosynthesis via de novo pathway; CTP from UDP: step 2/2.</text>
</comment>
<comment type="catalytic activity">
    <reaction evidence="9">
        <text>UTP + L-glutamine + ATP + H2O = CTP + L-glutamate + ADP + phosphate + 2 H(+)</text>
        <dbReference type="Rhea" id="RHEA:26426"/>
        <dbReference type="ChEBI" id="CHEBI:15377"/>
        <dbReference type="ChEBI" id="CHEBI:15378"/>
        <dbReference type="ChEBI" id="CHEBI:29985"/>
        <dbReference type="ChEBI" id="CHEBI:30616"/>
        <dbReference type="ChEBI" id="CHEBI:37563"/>
        <dbReference type="ChEBI" id="CHEBI:43474"/>
        <dbReference type="ChEBI" id="CHEBI:46398"/>
        <dbReference type="ChEBI" id="CHEBI:58359"/>
        <dbReference type="ChEBI" id="CHEBI:456216"/>
        <dbReference type="EC" id="6.3.4.2"/>
    </reaction>
</comment>
<dbReference type="Gene3D" id="3.40.50.880">
    <property type="match status" value="1"/>
</dbReference>
<keyword evidence="5" id="KW-0547">Nucleotide-binding</keyword>
<keyword evidence="6" id="KW-0067">ATP-binding</keyword>
<dbReference type="Proteomes" id="UP000230340">
    <property type="component" value="Unassembled WGS sequence"/>
</dbReference>
<evidence type="ECO:0000256" key="1">
    <source>
        <dbReference type="ARBA" id="ARBA00005171"/>
    </source>
</evidence>
<dbReference type="AlphaFoldDB" id="A0A2H0XH44"/>
<dbReference type="SUPFAM" id="SSF52540">
    <property type="entry name" value="P-loop containing nucleoside triphosphate hydrolases"/>
    <property type="match status" value="1"/>
</dbReference>
<dbReference type="Pfam" id="PF06418">
    <property type="entry name" value="CTP_synth_N"/>
    <property type="match status" value="1"/>
</dbReference>
<dbReference type="InterPro" id="IPR004468">
    <property type="entry name" value="CTP_synthase"/>
</dbReference>
<dbReference type="PROSITE" id="PS51273">
    <property type="entry name" value="GATASE_TYPE_1"/>
    <property type="match status" value="1"/>
</dbReference>
<dbReference type="PANTHER" id="PTHR11550">
    <property type="entry name" value="CTP SYNTHASE"/>
    <property type="match status" value="1"/>
</dbReference>
<dbReference type="InterPro" id="IPR017456">
    <property type="entry name" value="CTP_synthase_N"/>
</dbReference>
<dbReference type="InterPro" id="IPR027417">
    <property type="entry name" value="P-loop_NTPase"/>
</dbReference>
<accession>A0A2H0XH44</accession>
<dbReference type="Pfam" id="PF00117">
    <property type="entry name" value="GATase"/>
    <property type="match status" value="1"/>
</dbReference>
<evidence type="ECO:0000256" key="6">
    <source>
        <dbReference type="ARBA" id="ARBA00022840"/>
    </source>
</evidence>
<dbReference type="CDD" id="cd01746">
    <property type="entry name" value="GATase1_CTP_Synthase"/>
    <property type="match status" value="1"/>
</dbReference>
<organism evidence="12 13">
    <name type="scientific">candidate division WWE3 bacterium CG08_land_8_20_14_0_20_40_13</name>
    <dbReference type="NCBI Taxonomy" id="1975084"/>
    <lineage>
        <taxon>Bacteria</taxon>
        <taxon>Katanobacteria</taxon>
    </lineage>
</organism>
<dbReference type="Gene3D" id="3.40.50.300">
    <property type="entry name" value="P-loop containing nucleotide triphosphate hydrolases"/>
    <property type="match status" value="1"/>
</dbReference>
<evidence type="ECO:0000256" key="3">
    <source>
        <dbReference type="ARBA" id="ARBA00012291"/>
    </source>
</evidence>
<dbReference type="GO" id="GO:0005524">
    <property type="term" value="F:ATP binding"/>
    <property type="evidence" value="ECO:0007669"/>
    <property type="project" value="UniProtKB-KW"/>
</dbReference>
<gene>
    <name evidence="12" type="ORF">COT49_00085</name>
</gene>
<reference evidence="13" key="1">
    <citation type="submission" date="2017-09" db="EMBL/GenBank/DDBJ databases">
        <title>Depth-based differentiation of microbial function through sediment-hosted aquifers and enrichment of novel symbionts in the deep terrestrial subsurface.</title>
        <authorList>
            <person name="Probst A.J."/>
            <person name="Ladd B."/>
            <person name="Jarett J.K."/>
            <person name="Geller-Mcgrath D.E."/>
            <person name="Sieber C.M.K."/>
            <person name="Emerson J.B."/>
            <person name="Anantharaman K."/>
            <person name="Thomas B.C."/>
            <person name="Malmstrom R."/>
            <person name="Stieglmeier M."/>
            <person name="Klingl A."/>
            <person name="Woyke T."/>
            <person name="Ryan C.M."/>
            <person name="Banfield J.F."/>
        </authorList>
    </citation>
    <scope>NUCLEOTIDE SEQUENCE [LARGE SCALE GENOMIC DNA]</scope>
</reference>
<dbReference type="UniPathway" id="UPA00159">
    <property type="reaction ID" value="UER00277"/>
</dbReference>
<evidence type="ECO:0000256" key="5">
    <source>
        <dbReference type="ARBA" id="ARBA00022741"/>
    </source>
</evidence>
<evidence type="ECO:0000256" key="9">
    <source>
        <dbReference type="ARBA" id="ARBA00047781"/>
    </source>
</evidence>
<evidence type="ECO:0000256" key="7">
    <source>
        <dbReference type="ARBA" id="ARBA00022962"/>
    </source>
</evidence>
<evidence type="ECO:0000313" key="13">
    <source>
        <dbReference type="Proteomes" id="UP000230340"/>
    </source>
</evidence>
<comment type="caution">
    <text evidence="12">The sequence shown here is derived from an EMBL/GenBank/DDBJ whole genome shotgun (WGS) entry which is preliminary data.</text>
</comment>
<dbReference type="GO" id="GO:0019856">
    <property type="term" value="P:pyrimidine nucleobase biosynthetic process"/>
    <property type="evidence" value="ECO:0007669"/>
    <property type="project" value="TreeGrafter"/>
</dbReference>